<accession>A0A423SK32</accession>
<feature type="compositionally biased region" description="Low complexity" evidence="1">
    <location>
        <begin position="73"/>
        <end position="88"/>
    </location>
</feature>
<feature type="region of interest" description="Disordered" evidence="1">
    <location>
        <begin position="254"/>
        <end position="308"/>
    </location>
</feature>
<feature type="region of interest" description="Disordered" evidence="1">
    <location>
        <begin position="1"/>
        <end position="227"/>
    </location>
</feature>
<feature type="compositionally biased region" description="Basic and acidic residues" evidence="1">
    <location>
        <begin position="121"/>
        <end position="133"/>
    </location>
</feature>
<feature type="compositionally biased region" description="Basic and acidic residues" evidence="1">
    <location>
        <begin position="1"/>
        <end position="20"/>
    </location>
</feature>
<feature type="compositionally biased region" description="Basic residues" evidence="1">
    <location>
        <begin position="508"/>
        <end position="519"/>
    </location>
</feature>
<feature type="compositionally biased region" description="Basic and acidic residues" evidence="1">
    <location>
        <begin position="158"/>
        <end position="169"/>
    </location>
</feature>
<sequence>MVAEPPKHEGDPHSSKDDLHNQLPHKGNVAGEEAAPAGQHVFPGHHGPLALSSSASGRNTPQQDCDEEEPGPAAHQAAARARVHAGGQPSEQVPVGKGSSDARPRQMTEVPSDDMGAWRRPQREEAEVQRDAEAGAAEGGVHTGRATPRGSDSCSKLPDGDAVRREQESRGGAVRRKSFDGGDGKYARGAGLMARPSARSVSNVSKGAVGRVSEAELRPRGGTLPDLSDFERVWEAGPEVIVKLARLASAETLTPTEGYTPTPTRTLDSLAESRSVSTDPSAFQETQETPHRHADEDEDWPRRDDGLVGAVGGGGRACGCGVQVGGLDETCGRCPSCPALTDVYVSEQFPSSDPLECVDGSTHTLHVDVTTGEVKWRVAEPDGKMPPPEPPLDPSKCLDMPPQRPPAPTTSGEAESQTRREFTWVGHAGPCVMGALFAGREWIWWIRWMEGFGAALGRKAAPGTRRRRRIFGSRDFEGDPGLEGGNGGRDVPGASGAATPFPGTLQRARPRPGRRRQHR</sequence>
<name>A0A423SK32_PENVA</name>
<dbReference type="Proteomes" id="UP000283509">
    <property type="component" value="Unassembled WGS sequence"/>
</dbReference>
<dbReference type="AlphaFoldDB" id="A0A423SK32"/>
<feature type="region of interest" description="Disordered" evidence="1">
    <location>
        <begin position="379"/>
        <end position="418"/>
    </location>
</feature>
<evidence type="ECO:0000313" key="3">
    <source>
        <dbReference type="Proteomes" id="UP000283509"/>
    </source>
</evidence>
<dbReference type="EMBL" id="QCYY01003242">
    <property type="protein sequence ID" value="ROT64523.1"/>
    <property type="molecule type" value="Genomic_DNA"/>
</dbReference>
<evidence type="ECO:0000256" key="1">
    <source>
        <dbReference type="SAM" id="MobiDB-lite"/>
    </source>
</evidence>
<feature type="compositionally biased region" description="Polar residues" evidence="1">
    <location>
        <begin position="51"/>
        <end position="63"/>
    </location>
</feature>
<protein>
    <submittedName>
        <fullName evidence="2">Uncharacterized protein</fullName>
    </submittedName>
</protein>
<feature type="compositionally biased region" description="Pro residues" evidence="1">
    <location>
        <begin position="384"/>
        <end position="393"/>
    </location>
</feature>
<organism evidence="2 3">
    <name type="scientific">Penaeus vannamei</name>
    <name type="common">Whiteleg shrimp</name>
    <name type="synonym">Litopenaeus vannamei</name>
    <dbReference type="NCBI Taxonomy" id="6689"/>
    <lineage>
        <taxon>Eukaryota</taxon>
        <taxon>Metazoa</taxon>
        <taxon>Ecdysozoa</taxon>
        <taxon>Arthropoda</taxon>
        <taxon>Crustacea</taxon>
        <taxon>Multicrustacea</taxon>
        <taxon>Malacostraca</taxon>
        <taxon>Eumalacostraca</taxon>
        <taxon>Eucarida</taxon>
        <taxon>Decapoda</taxon>
        <taxon>Dendrobranchiata</taxon>
        <taxon>Penaeoidea</taxon>
        <taxon>Penaeidae</taxon>
        <taxon>Penaeus</taxon>
    </lineage>
</organism>
<feature type="compositionally biased region" description="Polar residues" evidence="1">
    <location>
        <begin position="254"/>
        <end position="287"/>
    </location>
</feature>
<gene>
    <name evidence="2" type="ORF">C7M84_017551</name>
</gene>
<proteinExistence type="predicted"/>
<feature type="compositionally biased region" description="Basic and acidic residues" evidence="1">
    <location>
        <begin position="288"/>
        <end position="306"/>
    </location>
</feature>
<feature type="compositionally biased region" description="Basic and acidic residues" evidence="1">
    <location>
        <begin position="177"/>
        <end position="186"/>
    </location>
</feature>
<keyword evidence="3" id="KW-1185">Reference proteome</keyword>
<reference evidence="2 3" key="1">
    <citation type="submission" date="2018-04" db="EMBL/GenBank/DDBJ databases">
        <authorList>
            <person name="Zhang X."/>
            <person name="Yuan J."/>
            <person name="Li F."/>
            <person name="Xiang J."/>
        </authorList>
    </citation>
    <scope>NUCLEOTIDE SEQUENCE [LARGE SCALE GENOMIC DNA]</scope>
    <source>
        <tissue evidence="2">Muscle</tissue>
    </source>
</reference>
<reference evidence="2 3" key="2">
    <citation type="submission" date="2019-01" db="EMBL/GenBank/DDBJ databases">
        <title>The decoding of complex shrimp genome reveals the adaptation for benthos swimmer, frequently molting mechanism and breeding impact on genome.</title>
        <authorList>
            <person name="Sun Y."/>
            <person name="Gao Y."/>
            <person name="Yu Y."/>
        </authorList>
    </citation>
    <scope>NUCLEOTIDE SEQUENCE [LARGE SCALE GENOMIC DNA]</scope>
    <source>
        <tissue evidence="2">Muscle</tissue>
    </source>
</reference>
<comment type="caution">
    <text evidence="2">The sequence shown here is derived from an EMBL/GenBank/DDBJ whole genome shotgun (WGS) entry which is preliminary data.</text>
</comment>
<feature type="compositionally biased region" description="Gly residues" evidence="1">
    <location>
        <begin position="481"/>
        <end position="490"/>
    </location>
</feature>
<evidence type="ECO:0000313" key="2">
    <source>
        <dbReference type="EMBL" id="ROT64523.1"/>
    </source>
</evidence>
<feature type="region of interest" description="Disordered" evidence="1">
    <location>
        <begin position="471"/>
        <end position="519"/>
    </location>
</feature>